<evidence type="ECO:0000313" key="1">
    <source>
        <dbReference type="EMBL" id="KIH64077.1"/>
    </source>
</evidence>
<gene>
    <name evidence="1" type="ORF">ANCDUO_05615</name>
</gene>
<evidence type="ECO:0000313" key="2">
    <source>
        <dbReference type="Proteomes" id="UP000054047"/>
    </source>
</evidence>
<name>A0A0C2DN43_9BILA</name>
<keyword evidence="2" id="KW-1185">Reference proteome</keyword>
<protein>
    <submittedName>
        <fullName evidence="1">Uncharacterized protein</fullName>
    </submittedName>
</protein>
<dbReference type="EMBL" id="KN728260">
    <property type="protein sequence ID" value="KIH64077.1"/>
    <property type="molecule type" value="Genomic_DNA"/>
</dbReference>
<organism evidence="1 2">
    <name type="scientific">Ancylostoma duodenale</name>
    <dbReference type="NCBI Taxonomy" id="51022"/>
    <lineage>
        <taxon>Eukaryota</taxon>
        <taxon>Metazoa</taxon>
        <taxon>Ecdysozoa</taxon>
        <taxon>Nematoda</taxon>
        <taxon>Chromadorea</taxon>
        <taxon>Rhabditida</taxon>
        <taxon>Rhabditina</taxon>
        <taxon>Rhabditomorpha</taxon>
        <taxon>Strongyloidea</taxon>
        <taxon>Ancylostomatidae</taxon>
        <taxon>Ancylostomatinae</taxon>
        <taxon>Ancylostoma</taxon>
    </lineage>
</organism>
<accession>A0A0C2DN43</accession>
<dbReference type="OrthoDB" id="6107927at2759"/>
<proteinExistence type="predicted"/>
<sequence>MVGSGSAQMVQQMLGAQVKITGMPFAVSNAQQLNQIVWTMLGTTTKETIYCVSEAPVSQLRFVCIDCLEKNITDMANVLNSAQDHTRSAGFPVVTEPSFFSFFHFLMNQNAIQHTQVNVAQTSFIATIMSN</sequence>
<dbReference type="AlphaFoldDB" id="A0A0C2DN43"/>
<reference evidence="1 2" key="1">
    <citation type="submission" date="2013-12" db="EMBL/GenBank/DDBJ databases">
        <title>Draft genome of the parsitic nematode Ancylostoma duodenale.</title>
        <authorList>
            <person name="Mitreva M."/>
        </authorList>
    </citation>
    <scope>NUCLEOTIDE SEQUENCE [LARGE SCALE GENOMIC DNA]</scope>
    <source>
        <strain evidence="1 2">Zhejiang</strain>
    </source>
</reference>
<dbReference type="Proteomes" id="UP000054047">
    <property type="component" value="Unassembled WGS sequence"/>
</dbReference>